<dbReference type="Pfam" id="PF03127">
    <property type="entry name" value="GAT"/>
    <property type="match status" value="1"/>
</dbReference>
<dbReference type="PROSITE" id="PS50909">
    <property type="entry name" value="GAT"/>
    <property type="match status" value="1"/>
</dbReference>
<feature type="region of interest" description="Disordered" evidence="5">
    <location>
        <begin position="325"/>
        <end position="352"/>
    </location>
</feature>
<dbReference type="InterPro" id="IPR002014">
    <property type="entry name" value="VHS_dom"/>
</dbReference>
<keyword evidence="4" id="KW-0333">Golgi apparatus</keyword>
<comment type="caution">
    <text evidence="9">The sequence shown here is derived from an EMBL/GenBank/DDBJ whole genome shotgun (WGS) entry which is preliminary data.</text>
</comment>
<evidence type="ECO:0000256" key="3">
    <source>
        <dbReference type="ARBA" id="ARBA00022927"/>
    </source>
</evidence>
<evidence type="ECO:0000313" key="9">
    <source>
        <dbReference type="EMBL" id="KAL2914312.1"/>
    </source>
</evidence>
<dbReference type="Proteomes" id="UP001527925">
    <property type="component" value="Unassembled WGS sequence"/>
</dbReference>
<reference evidence="9 10" key="1">
    <citation type="submission" date="2023-09" db="EMBL/GenBank/DDBJ databases">
        <title>Pangenome analysis of Batrachochytrium dendrobatidis and related Chytrids.</title>
        <authorList>
            <person name="Yacoub M.N."/>
            <person name="Stajich J.E."/>
            <person name="James T.Y."/>
        </authorList>
    </citation>
    <scope>NUCLEOTIDE SEQUENCE [LARGE SCALE GENOMIC DNA]</scope>
    <source>
        <strain evidence="9 10">JEL0888</strain>
    </source>
</reference>
<dbReference type="PROSITE" id="PS50180">
    <property type="entry name" value="GAE"/>
    <property type="match status" value="1"/>
</dbReference>
<keyword evidence="3" id="KW-0653">Protein transport</keyword>
<feature type="domain" description="VHS" evidence="6">
    <location>
        <begin position="34"/>
        <end position="169"/>
    </location>
</feature>
<dbReference type="Gene3D" id="2.60.40.1230">
    <property type="match status" value="1"/>
</dbReference>
<feature type="compositionally biased region" description="Low complexity" evidence="5">
    <location>
        <begin position="473"/>
        <end position="515"/>
    </location>
</feature>
<dbReference type="EMBL" id="JADGIZ020000034">
    <property type="protein sequence ID" value="KAL2914312.1"/>
    <property type="molecule type" value="Genomic_DNA"/>
</dbReference>
<dbReference type="SMART" id="SM00809">
    <property type="entry name" value="Alpha_adaptinC2"/>
    <property type="match status" value="1"/>
</dbReference>
<feature type="region of interest" description="Disordered" evidence="5">
    <location>
        <begin position="401"/>
        <end position="428"/>
    </location>
</feature>
<evidence type="ECO:0000259" key="6">
    <source>
        <dbReference type="PROSITE" id="PS50179"/>
    </source>
</evidence>
<name>A0ABR4N460_9FUNG</name>
<feature type="compositionally biased region" description="Low complexity" evidence="5">
    <location>
        <begin position="401"/>
        <end position="411"/>
    </location>
</feature>
<dbReference type="CDD" id="cd14235">
    <property type="entry name" value="GAT_GGA_fungi"/>
    <property type="match status" value="1"/>
</dbReference>
<proteinExistence type="predicted"/>
<protein>
    <submittedName>
        <fullName evidence="9">ARF-binding protein</fullName>
    </submittedName>
</protein>
<dbReference type="InterPro" id="IPR052653">
    <property type="entry name" value="ARF-binding"/>
</dbReference>
<dbReference type="Pfam" id="PF02883">
    <property type="entry name" value="Alpha_adaptinC2"/>
    <property type="match status" value="1"/>
</dbReference>
<evidence type="ECO:0000256" key="4">
    <source>
        <dbReference type="ARBA" id="ARBA00023034"/>
    </source>
</evidence>
<dbReference type="InterPro" id="IPR008153">
    <property type="entry name" value="GAE_dom"/>
</dbReference>
<evidence type="ECO:0000256" key="2">
    <source>
        <dbReference type="ARBA" id="ARBA00022448"/>
    </source>
</evidence>
<feature type="domain" description="GAT" evidence="8">
    <location>
        <begin position="197"/>
        <end position="323"/>
    </location>
</feature>
<evidence type="ECO:0000256" key="1">
    <source>
        <dbReference type="ARBA" id="ARBA00004601"/>
    </source>
</evidence>
<dbReference type="Gene3D" id="1.25.40.90">
    <property type="match status" value="1"/>
</dbReference>
<evidence type="ECO:0000256" key="5">
    <source>
        <dbReference type="SAM" id="MobiDB-lite"/>
    </source>
</evidence>
<feature type="domain" description="GAE" evidence="7">
    <location>
        <begin position="570"/>
        <end position="684"/>
    </location>
</feature>
<dbReference type="InterPro" id="IPR004152">
    <property type="entry name" value="GAT_dom"/>
</dbReference>
<evidence type="ECO:0000259" key="7">
    <source>
        <dbReference type="PROSITE" id="PS50180"/>
    </source>
</evidence>
<dbReference type="InterPro" id="IPR008152">
    <property type="entry name" value="Clathrin_a/b/g-adaptin_app_Ig"/>
</dbReference>
<sequence length="684" mass="73714">MSQAGNVLSGLSNLLYDSGFDQPGSVLEDMIAQACESGLPQPNLSLNLEICDMINKTKKTYPRDAAFAILKHVNRGSTTSAYLALTLLDNCVKNCGYPFHIVLGSKEFLNELVRRFPERPTGLTATQHRILELIQLWNATLCVSSRYKDDFKHINDMYRLLMYKGYRFPELREEAVLAFNGENQRLKTEDELEEEDRQAQGVKLEELLRKGTPSALAQANELMKVMAGYDTSRKPDYKKEVNQELERIESKIILLNDMLNQRRPGESLSKDQTISELYAAAKSAQTKLQSFIETNDDEDRLNRLLELNDLINTVLQKYADIKSGKPVQRNSVDRKRTASSDKDRTSPSAAAGPINLIDFDDFSVPAAGAMAFAAPGSSSTQQSSGGGLSLIDDLQSLSFGGQATQPQHQQQLRAAKPQFPQPQFPQPQFAHPQLVVGSAMPIGATLAGMQAPRPAAPAAPADPFSAIGNLALQQSSSPRPSQPAQQPSGSPNSLAGFGFAGSSTSSQASPQSASGVKPAQTLFPAAPQAGSAGVDLLSGNADLLGLEGGFTAFAHSPQVPAQRSSATGAAATKEFKMYDKNGLQIKLKIQAAPGGQQLSGQAIFINVTPVQFADLAFQLAVPKAMTLTMDKPSGSVLVPLNQAQITQSFAIANPTQAAVRLRYKVQYSINGAIVEEQGEYAPAL</sequence>
<dbReference type="Gene3D" id="1.20.58.160">
    <property type="match status" value="1"/>
</dbReference>
<dbReference type="CDD" id="cd16998">
    <property type="entry name" value="VHS_GGA_fungi"/>
    <property type="match status" value="1"/>
</dbReference>
<dbReference type="SMART" id="SM00288">
    <property type="entry name" value="VHS"/>
    <property type="match status" value="1"/>
</dbReference>
<feature type="region of interest" description="Disordered" evidence="5">
    <location>
        <begin position="473"/>
        <end position="517"/>
    </location>
</feature>
<keyword evidence="2" id="KW-0813">Transport</keyword>
<evidence type="ECO:0000259" key="8">
    <source>
        <dbReference type="PROSITE" id="PS50909"/>
    </source>
</evidence>
<dbReference type="SUPFAM" id="SSF48464">
    <property type="entry name" value="ENTH/VHS domain"/>
    <property type="match status" value="1"/>
</dbReference>
<dbReference type="InterPro" id="IPR013041">
    <property type="entry name" value="Clathrin_app_Ig-like_sf"/>
</dbReference>
<comment type="subcellular location">
    <subcellularLocation>
        <location evidence="1">Golgi apparatus</location>
        <location evidence="1">trans-Golgi network</location>
    </subcellularLocation>
</comment>
<dbReference type="PROSITE" id="PS50179">
    <property type="entry name" value="VHS"/>
    <property type="match status" value="1"/>
</dbReference>
<feature type="compositionally biased region" description="Basic and acidic residues" evidence="5">
    <location>
        <begin position="331"/>
        <end position="345"/>
    </location>
</feature>
<dbReference type="InterPro" id="IPR008942">
    <property type="entry name" value="ENTH_VHS"/>
</dbReference>
<keyword evidence="10" id="KW-1185">Reference proteome</keyword>
<dbReference type="SUPFAM" id="SSF89009">
    <property type="entry name" value="GAT-like domain"/>
    <property type="match status" value="1"/>
</dbReference>
<evidence type="ECO:0000313" key="10">
    <source>
        <dbReference type="Proteomes" id="UP001527925"/>
    </source>
</evidence>
<dbReference type="Pfam" id="PF00790">
    <property type="entry name" value="VHS"/>
    <property type="match status" value="1"/>
</dbReference>
<dbReference type="InterPro" id="IPR038425">
    <property type="entry name" value="GAT_sf"/>
</dbReference>
<gene>
    <name evidence="9" type="primary">GGA2</name>
    <name evidence="9" type="ORF">HK105_206084</name>
</gene>
<organism evidence="9 10">
    <name type="scientific">Polyrhizophydium stewartii</name>
    <dbReference type="NCBI Taxonomy" id="2732419"/>
    <lineage>
        <taxon>Eukaryota</taxon>
        <taxon>Fungi</taxon>
        <taxon>Fungi incertae sedis</taxon>
        <taxon>Chytridiomycota</taxon>
        <taxon>Chytridiomycota incertae sedis</taxon>
        <taxon>Chytridiomycetes</taxon>
        <taxon>Rhizophydiales</taxon>
        <taxon>Rhizophydiales incertae sedis</taxon>
        <taxon>Polyrhizophydium</taxon>
    </lineage>
</organism>
<accession>A0ABR4N460</accession>
<dbReference type="PANTHER" id="PTHR47180:SF1">
    <property type="entry name" value="ADP-RIBOSYLATION FACTOR-BINDING PROTEIN GGA1-RELATED"/>
    <property type="match status" value="1"/>
</dbReference>
<dbReference type="PANTHER" id="PTHR47180">
    <property type="entry name" value="ADP-RIBOSYLATION FACTOR-BINDING PROTEIN GGA1-RELATED"/>
    <property type="match status" value="1"/>
</dbReference>
<dbReference type="SUPFAM" id="SSF49348">
    <property type="entry name" value="Clathrin adaptor appendage domain"/>
    <property type="match status" value="1"/>
</dbReference>